<protein>
    <recommendedName>
        <fullName evidence="4">Basic blue protein</fullName>
    </recommendedName>
    <alternativeName>
        <fullName evidence="5">Plantacyanin</fullName>
    </alternativeName>
</protein>
<keyword evidence="1" id="KW-0479">Metal-binding</keyword>
<comment type="caution">
    <text evidence="9">The sequence shown here is derived from an EMBL/GenBank/DDBJ whole genome shotgun (WGS) entry which is preliminary data.</text>
</comment>
<dbReference type="CDD" id="cd11013">
    <property type="entry name" value="Plantacyanin"/>
    <property type="match status" value="2"/>
</dbReference>
<evidence type="ECO:0000313" key="9">
    <source>
        <dbReference type="EMBL" id="KAG5625570.1"/>
    </source>
</evidence>
<dbReference type="PROSITE" id="PS51485">
    <property type="entry name" value="PHYTOCYANIN"/>
    <property type="match status" value="2"/>
</dbReference>
<keyword evidence="7" id="KW-0732">Signal</keyword>
<sequence length="229" mass="25374">MEMNMKMVFVLCIVVLIQTEMAHAVEYKVGDSGGWTFNTVGWPKGKRFRAGDILTFNYPSGAHNVVVVNKDGYNRCSTPRGAKVYTKGGDKVKLVKGQNYFICNYAEKMAWKLEGCAIFLVIFMMLFAIQISNASTTYNVGDSNGWTFGVSNWPNGKNFKVGDVLVFNYPREIHNVVIVNKVDYNNCNPSGKMFNSGKDVITLKKGTTYFICGVPGHCDGAQKIAITAN</sequence>
<reference evidence="9 10" key="1">
    <citation type="submission" date="2020-09" db="EMBL/GenBank/DDBJ databases">
        <title>De no assembly of potato wild relative species, Solanum commersonii.</title>
        <authorList>
            <person name="Cho K."/>
        </authorList>
    </citation>
    <scope>NUCLEOTIDE SEQUENCE [LARGE SCALE GENOMIC DNA]</scope>
    <source>
        <strain evidence="9">LZ3.2</strain>
        <tissue evidence="9">Leaf</tissue>
    </source>
</reference>
<dbReference type="OrthoDB" id="2011645at2759"/>
<dbReference type="Gene3D" id="2.60.40.420">
    <property type="entry name" value="Cupredoxins - blue copper proteins"/>
    <property type="match status" value="2"/>
</dbReference>
<evidence type="ECO:0000256" key="6">
    <source>
        <dbReference type="SAM" id="Phobius"/>
    </source>
</evidence>
<keyword evidence="6" id="KW-1133">Transmembrane helix</keyword>
<dbReference type="InterPro" id="IPR039391">
    <property type="entry name" value="Phytocyanin-like"/>
</dbReference>
<keyword evidence="3" id="KW-1015">Disulfide bond</keyword>
<evidence type="ECO:0000313" key="10">
    <source>
        <dbReference type="Proteomes" id="UP000824120"/>
    </source>
</evidence>
<dbReference type="InterPro" id="IPR008972">
    <property type="entry name" value="Cupredoxin"/>
</dbReference>
<dbReference type="InterPro" id="IPR041844">
    <property type="entry name" value="Plantacyanin"/>
</dbReference>
<feature type="signal peptide" evidence="7">
    <location>
        <begin position="1"/>
        <end position="24"/>
    </location>
</feature>
<dbReference type="Proteomes" id="UP000824120">
    <property type="component" value="Chromosome 2"/>
</dbReference>
<feature type="chain" id="PRO_5039891285" description="Basic blue protein" evidence="7">
    <location>
        <begin position="25"/>
        <end position="229"/>
    </location>
</feature>
<evidence type="ECO:0000256" key="7">
    <source>
        <dbReference type="SAM" id="SignalP"/>
    </source>
</evidence>
<evidence type="ECO:0000256" key="4">
    <source>
        <dbReference type="ARBA" id="ARBA00071970"/>
    </source>
</evidence>
<organism evidence="9 10">
    <name type="scientific">Solanum commersonii</name>
    <name type="common">Commerson's wild potato</name>
    <name type="synonym">Commerson's nightshade</name>
    <dbReference type="NCBI Taxonomy" id="4109"/>
    <lineage>
        <taxon>Eukaryota</taxon>
        <taxon>Viridiplantae</taxon>
        <taxon>Streptophyta</taxon>
        <taxon>Embryophyta</taxon>
        <taxon>Tracheophyta</taxon>
        <taxon>Spermatophyta</taxon>
        <taxon>Magnoliopsida</taxon>
        <taxon>eudicotyledons</taxon>
        <taxon>Gunneridae</taxon>
        <taxon>Pentapetalae</taxon>
        <taxon>asterids</taxon>
        <taxon>lamiids</taxon>
        <taxon>Solanales</taxon>
        <taxon>Solanaceae</taxon>
        <taxon>Solanoideae</taxon>
        <taxon>Solaneae</taxon>
        <taxon>Solanum</taxon>
    </lineage>
</organism>
<evidence type="ECO:0000259" key="8">
    <source>
        <dbReference type="PROSITE" id="PS51485"/>
    </source>
</evidence>
<dbReference type="GO" id="GO:0046872">
    <property type="term" value="F:metal ion binding"/>
    <property type="evidence" value="ECO:0007669"/>
    <property type="project" value="UniProtKB-KW"/>
</dbReference>
<feature type="transmembrane region" description="Helical" evidence="6">
    <location>
        <begin position="109"/>
        <end position="129"/>
    </location>
</feature>
<evidence type="ECO:0000256" key="1">
    <source>
        <dbReference type="ARBA" id="ARBA00022723"/>
    </source>
</evidence>
<dbReference type="AlphaFoldDB" id="A0A9J6AN67"/>
<feature type="domain" description="Phytocyanin" evidence="8">
    <location>
        <begin position="136"/>
        <end position="229"/>
    </location>
</feature>
<accession>A0A9J6AN67</accession>
<dbReference type="EMBL" id="JACXVP010000002">
    <property type="protein sequence ID" value="KAG5625570.1"/>
    <property type="molecule type" value="Genomic_DNA"/>
</dbReference>
<dbReference type="FunFam" id="2.60.40.420:FF:000013">
    <property type="entry name" value="basic blue protein-like"/>
    <property type="match status" value="2"/>
</dbReference>
<dbReference type="PANTHER" id="PTHR33021">
    <property type="entry name" value="BLUE COPPER PROTEIN"/>
    <property type="match status" value="1"/>
</dbReference>
<dbReference type="GO" id="GO:0005886">
    <property type="term" value="C:plasma membrane"/>
    <property type="evidence" value="ECO:0007669"/>
    <property type="project" value="TreeGrafter"/>
</dbReference>
<feature type="domain" description="Phytocyanin" evidence="8">
    <location>
        <begin position="25"/>
        <end position="133"/>
    </location>
</feature>
<keyword evidence="2" id="KW-0186">Copper</keyword>
<keyword evidence="10" id="KW-1185">Reference proteome</keyword>
<keyword evidence="6" id="KW-0812">Transmembrane</keyword>
<dbReference type="SUPFAM" id="SSF49503">
    <property type="entry name" value="Cupredoxins"/>
    <property type="match status" value="2"/>
</dbReference>
<keyword evidence="6" id="KW-0472">Membrane</keyword>
<evidence type="ECO:0000256" key="2">
    <source>
        <dbReference type="ARBA" id="ARBA00023008"/>
    </source>
</evidence>
<evidence type="ECO:0000256" key="3">
    <source>
        <dbReference type="ARBA" id="ARBA00023157"/>
    </source>
</evidence>
<proteinExistence type="predicted"/>
<dbReference type="PANTHER" id="PTHR33021:SF424">
    <property type="entry name" value="BASIC BLUE PROTEIN"/>
    <property type="match status" value="1"/>
</dbReference>
<name>A0A9J6AN67_SOLCO</name>
<dbReference type="InterPro" id="IPR003245">
    <property type="entry name" value="Phytocyanin_dom"/>
</dbReference>
<evidence type="ECO:0000256" key="5">
    <source>
        <dbReference type="ARBA" id="ARBA00082491"/>
    </source>
</evidence>
<gene>
    <name evidence="9" type="ORF">H5410_010788</name>
</gene>
<dbReference type="Pfam" id="PF02298">
    <property type="entry name" value="Cu_bind_like"/>
    <property type="match status" value="2"/>
</dbReference>
<dbReference type="GO" id="GO:0009055">
    <property type="term" value="F:electron transfer activity"/>
    <property type="evidence" value="ECO:0007669"/>
    <property type="project" value="InterPro"/>
</dbReference>